<sequence>MLLKFRELAPGTRPDAATLVLLNAMGLDSRDWPALPELDGRRVVALDRRGHGESAYEPTPGADVFADDVIETLDAEGIETFAVLGVSMGGCEAIDIATRHPERVTDLIVINTFVQVTAEERERRLTGLDSDFQTFTVAEYAVRLVEGMTFAALTDQTRATLIERFVGVSREAFRGLMEGLYTLDLTPRLGQITANVTVIGASEDRRTPIDSVRALAADLPGASFESITDAGHFPHIEQPTQFTDLVSAALARPTNDKE</sequence>
<protein>
    <submittedName>
        <fullName evidence="2">Alpha/beta fold hydrolase</fullName>
    </submittedName>
</protein>
<dbReference type="PANTHER" id="PTHR43194">
    <property type="entry name" value="HYDROLASE ALPHA/BETA FOLD FAMILY"/>
    <property type="match status" value="1"/>
</dbReference>
<proteinExistence type="predicted"/>
<dbReference type="SUPFAM" id="SSF53474">
    <property type="entry name" value="alpha/beta-Hydrolases"/>
    <property type="match status" value="1"/>
</dbReference>
<name>A0A5J6L3U5_9MICO</name>
<dbReference type="Gene3D" id="3.40.50.1820">
    <property type="entry name" value="alpha/beta hydrolase"/>
    <property type="match status" value="1"/>
</dbReference>
<dbReference type="Pfam" id="PF00561">
    <property type="entry name" value="Abhydrolase_1"/>
    <property type="match status" value="1"/>
</dbReference>
<keyword evidence="2" id="KW-0378">Hydrolase</keyword>
<dbReference type="AlphaFoldDB" id="A0A5J6L3U5"/>
<dbReference type="GO" id="GO:0016787">
    <property type="term" value="F:hydrolase activity"/>
    <property type="evidence" value="ECO:0007669"/>
    <property type="project" value="UniProtKB-KW"/>
</dbReference>
<organism evidence="2 3">
    <name type="scientific">Microbacterium lushaniae</name>
    <dbReference type="NCBI Taxonomy" id="2614639"/>
    <lineage>
        <taxon>Bacteria</taxon>
        <taxon>Bacillati</taxon>
        <taxon>Actinomycetota</taxon>
        <taxon>Actinomycetes</taxon>
        <taxon>Micrococcales</taxon>
        <taxon>Microbacteriaceae</taxon>
        <taxon>Microbacterium</taxon>
    </lineage>
</organism>
<dbReference type="RefSeq" id="WP_150924757.1">
    <property type="nucleotide sequence ID" value="NZ_CP044232.1"/>
</dbReference>
<dbReference type="PANTHER" id="PTHR43194:SF2">
    <property type="entry name" value="PEROXISOMAL MEMBRANE PROTEIN LPX1"/>
    <property type="match status" value="1"/>
</dbReference>
<evidence type="ECO:0000313" key="2">
    <source>
        <dbReference type="EMBL" id="QEW03289.1"/>
    </source>
</evidence>
<feature type="domain" description="AB hydrolase-1" evidence="1">
    <location>
        <begin position="18"/>
        <end position="239"/>
    </location>
</feature>
<dbReference type="KEGG" id="mlz:F6J85_09360"/>
<dbReference type="EMBL" id="CP044232">
    <property type="protein sequence ID" value="QEW03289.1"/>
    <property type="molecule type" value="Genomic_DNA"/>
</dbReference>
<accession>A0A5J6L3U5</accession>
<dbReference type="PRINTS" id="PR00111">
    <property type="entry name" value="ABHYDROLASE"/>
</dbReference>
<dbReference type="InterPro" id="IPR050228">
    <property type="entry name" value="Carboxylesterase_BioH"/>
</dbReference>
<dbReference type="InterPro" id="IPR029058">
    <property type="entry name" value="AB_hydrolase_fold"/>
</dbReference>
<evidence type="ECO:0000259" key="1">
    <source>
        <dbReference type="Pfam" id="PF00561"/>
    </source>
</evidence>
<dbReference type="Proteomes" id="UP000325516">
    <property type="component" value="Chromosome"/>
</dbReference>
<gene>
    <name evidence="2" type="ORF">F6J85_09360</name>
</gene>
<reference evidence="3" key="1">
    <citation type="submission" date="2019-09" db="EMBL/GenBank/DDBJ databases">
        <title>Mumia zhuanghuii sp. nov. isolated from the intestinal contents of plateau pika (Ochotona curzoniae) in the Qinghai-Tibet plateau of China.</title>
        <authorList>
            <person name="Tian Z."/>
        </authorList>
    </citation>
    <scope>NUCLEOTIDE SEQUENCE [LARGE SCALE GENOMIC DNA]</scope>
    <source>
        <strain evidence="3">L-031</strain>
    </source>
</reference>
<dbReference type="InterPro" id="IPR000073">
    <property type="entry name" value="AB_hydrolase_1"/>
</dbReference>
<keyword evidence="3" id="KW-1185">Reference proteome</keyword>
<evidence type="ECO:0000313" key="3">
    <source>
        <dbReference type="Proteomes" id="UP000325516"/>
    </source>
</evidence>